<name>A0A0N4W7G3_HAEPC</name>
<evidence type="ECO:0000313" key="4">
    <source>
        <dbReference type="WBParaSite" id="HPLM_0000606901-mRNA-1"/>
    </source>
</evidence>
<keyword evidence="3" id="KW-1185">Reference proteome</keyword>
<organism evidence="4">
    <name type="scientific">Haemonchus placei</name>
    <name type="common">Barber's pole worm</name>
    <dbReference type="NCBI Taxonomy" id="6290"/>
    <lineage>
        <taxon>Eukaryota</taxon>
        <taxon>Metazoa</taxon>
        <taxon>Ecdysozoa</taxon>
        <taxon>Nematoda</taxon>
        <taxon>Chromadorea</taxon>
        <taxon>Rhabditida</taxon>
        <taxon>Rhabditina</taxon>
        <taxon>Rhabditomorpha</taxon>
        <taxon>Strongyloidea</taxon>
        <taxon>Trichostrongylidae</taxon>
        <taxon>Haemonchus</taxon>
    </lineage>
</organism>
<evidence type="ECO:0000256" key="1">
    <source>
        <dbReference type="SAM" id="MobiDB-lite"/>
    </source>
</evidence>
<reference evidence="4" key="1">
    <citation type="submission" date="2017-02" db="UniProtKB">
        <authorList>
            <consortium name="WormBaseParasite"/>
        </authorList>
    </citation>
    <scope>IDENTIFICATION</scope>
</reference>
<dbReference type="WBParaSite" id="HPLM_0000606901-mRNA-1">
    <property type="protein sequence ID" value="HPLM_0000606901-mRNA-1"/>
    <property type="gene ID" value="HPLM_0000606901"/>
</dbReference>
<feature type="compositionally biased region" description="Polar residues" evidence="1">
    <location>
        <begin position="66"/>
        <end position="88"/>
    </location>
</feature>
<sequence>MRRNALCGAVALVPSMPGDRVRLGGRPGHPSRPPPPLWLIALALVQYGGNLEVAAQKAKTVWLQESEPSTQPTRPNSKFTSLSTTPSVAASSLTVESLYETSPHF</sequence>
<proteinExistence type="predicted"/>
<dbReference type="AlphaFoldDB" id="A0A0N4W7G3"/>
<dbReference type="OrthoDB" id="5902589at2759"/>
<protein>
    <submittedName>
        <fullName evidence="4">Secreted protein</fullName>
    </submittedName>
</protein>
<evidence type="ECO:0000313" key="2">
    <source>
        <dbReference type="EMBL" id="VDO27873.1"/>
    </source>
</evidence>
<dbReference type="EMBL" id="UZAF01016432">
    <property type="protein sequence ID" value="VDO27873.1"/>
    <property type="molecule type" value="Genomic_DNA"/>
</dbReference>
<gene>
    <name evidence="2" type="ORF">HPLM_LOCUS6061</name>
</gene>
<reference evidence="2 3" key="2">
    <citation type="submission" date="2018-11" db="EMBL/GenBank/DDBJ databases">
        <authorList>
            <consortium name="Pathogen Informatics"/>
        </authorList>
    </citation>
    <scope>NUCLEOTIDE SEQUENCE [LARGE SCALE GENOMIC DNA]</scope>
    <source>
        <strain evidence="2 3">MHpl1</strain>
    </source>
</reference>
<feature type="region of interest" description="Disordered" evidence="1">
    <location>
        <begin position="64"/>
        <end position="88"/>
    </location>
</feature>
<accession>A0A0N4W7G3</accession>
<dbReference type="Proteomes" id="UP000268014">
    <property type="component" value="Unassembled WGS sequence"/>
</dbReference>
<evidence type="ECO:0000313" key="3">
    <source>
        <dbReference type="Proteomes" id="UP000268014"/>
    </source>
</evidence>